<reference evidence="6 7" key="1">
    <citation type="journal article" date="2013" name="Genome Biol.">
        <title>Genome of Acanthamoeba castellanii highlights extensive lateral gene transfer and early evolution of tyrosine kinase signaling.</title>
        <authorList>
            <person name="Clarke M."/>
            <person name="Lohan A.J."/>
            <person name="Liu B."/>
            <person name="Lagkouvardos I."/>
            <person name="Roy S."/>
            <person name="Zafar N."/>
            <person name="Bertelli C."/>
            <person name="Schilde C."/>
            <person name="Kianianmomeni A."/>
            <person name="Burglin T.R."/>
            <person name="Frech C."/>
            <person name="Turcotte B."/>
            <person name="Kopec K.O."/>
            <person name="Synnott J.M."/>
            <person name="Choo C."/>
            <person name="Paponov I."/>
            <person name="Finkler A."/>
            <person name="Soon Heng Tan C."/>
            <person name="Hutchins A.P."/>
            <person name="Weinmeier T."/>
            <person name="Rattei T."/>
            <person name="Chu J.S."/>
            <person name="Gimenez G."/>
            <person name="Irimia M."/>
            <person name="Rigden D.J."/>
            <person name="Fitzpatrick D.A."/>
            <person name="Lorenzo-Morales J."/>
            <person name="Bateman A."/>
            <person name="Chiu C.H."/>
            <person name="Tang P."/>
            <person name="Hegemann P."/>
            <person name="Fromm H."/>
            <person name="Raoult D."/>
            <person name="Greub G."/>
            <person name="Miranda-Saavedra D."/>
            <person name="Chen N."/>
            <person name="Nash P."/>
            <person name="Ginger M.L."/>
            <person name="Horn M."/>
            <person name="Schaap P."/>
            <person name="Caler L."/>
            <person name="Loftus B."/>
        </authorList>
    </citation>
    <scope>NUCLEOTIDE SEQUENCE [LARGE SCALE GENOMIC DNA]</scope>
    <source>
        <strain evidence="6 7">Neff</strain>
    </source>
</reference>
<comment type="similarity">
    <text evidence="1">Belongs to the ATP-dependent AMP-binding enzyme family.</text>
</comment>
<dbReference type="Gene3D" id="3.40.50.12780">
    <property type="entry name" value="N-terminal domain of ligase-like"/>
    <property type="match status" value="1"/>
</dbReference>
<dbReference type="EMBL" id="KB007941">
    <property type="protein sequence ID" value="ELR18841.1"/>
    <property type="molecule type" value="Genomic_DNA"/>
</dbReference>
<dbReference type="SUPFAM" id="SSF56801">
    <property type="entry name" value="Acetyl-CoA synthetase-like"/>
    <property type="match status" value="1"/>
</dbReference>
<dbReference type="PROSITE" id="PS00455">
    <property type="entry name" value="AMP_BINDING"/>
    <property type="match status" value="1"/>
</dbReference>
<dbReference type="KEGG" id="acan:ACA1_167010"/>
<keyword evidence="2" id="KW-0436">Ligase</keyword>
<evidence type="ECO:0000313" key="7">
    <source>
        <dbReference type="Proteomes" id="UP000011083"/>
    </source>
</evidence>
<evidence type="ECO:0000313" key="6">
    <source>
        <dbReference type="EMBL" id="ELR18841.1"/>
    </source>
</evidence>
<evidence type="ECO:0000256" key="1">
    <source>
        <dbReference type="ARBA" id="ARBA00006432"/>
    </source>
</evidence>
<dbReference type="STRING" id="1257118.L8H344"/>
<dbReference type="Pfam" id="PF00501">
    <property type="entry name" value="AMP-binding"/>
    <property type="match status" value="1"/>
</dbReference>
<dbReference type="FunFam" id="3.40.50.12780:FF:000003">
    <property type="entry name" value="Long-chain-fatty-acid--CoA ligase FadD"/>
    <property type="match status" value="1"/>
</dbReference>
<dbReference type="Pfam" id="PF13193">
    <property type="entry name" value="AMP-binding_C"/>
    <property type="match status" value="1"/>
</dbReference>
<dbReference type="InterPro" id="IPR045851">
    <property type="entry name" value="AMP-bd_C_sf"/>
</dbReference>
<feature type="region of interest" description="Disordered" evidence="3">
    <location>
        <begin position="43"/>
        <end position="147"/>
    </location>
</feature>
<dbReference type="PANTHER" id="PTHR43201">
    <property type="entry name" value="ACYL-COA SYNTHETASE"/>
    <property type="match status" value="1"/>
</dbReference>
<sequence>MSQSMANDELERVVDFIEKMTQDGVGLGDPAERMPWLAVTEDYDYTDNGGSSATSTSASTSASAGAAPAFTKAEVRNDAKGQRKSLLSQAREDQKATPAKESSEKKKGNGAQKEAPARGRKKVQMRVAEQKPKPQGKAKSDEVKRNADEAGEVVSNLKAELSGPAEEQKKSWLASSCRRARARQWQAPGGTIPYGPIRGFHAGRACLAPYQKENPDALANLLPKAHEDHVPAKAEPDHLPLPIHPPARPHAITLISHVKGDRSIPLISKPIGAFFDEQVDLYGDKEALRVVHQDIRWSWNDLQRQVDAFSQGLLDLGFEKGDRLGIWLPNTAEWVVAEFATAKTGIILVNVNPAYRVYELEHSLNLVGCKGLIVTDKLKSSNYFELLHELLPELEHTGELNSTKVPTLKHLIQITDQHVKGTAARQYVDVLSEKASSPDTRQNLKSLAQAQHVDDAINIQFTSGTTGLPKGATLTHLNILNNGFFAGERMGLTPDDTLCVPVPLYHCFGLVLGNLAAFTHGAKVVYPSPSYDPLKVLEAVQEEKCTGLHGVPTSLFVSCFLTSVYPARVVPVFISELEHPRFKEFDLSSLRTGIMAGSPCPIEVMKRVVNEMHMKDVTITYGMTETSPGSFQTEGNSPLEKRVETVGRVHPHTECKIVDTEGRTVPVGHVGELCTKGYLVMKGYWNNPKKTEESIDAGGWMHTGDLAVFDEDGFCKIVGRSKDVIIRGGENVYPREIEEFLYTHPAIEDVQVIGVPNRKYGEKVCAWIKKKDNTKARAVTAEDIHAFCKDKIAHYKVGEHLSLATCAVKWSAPGRLLTYTQIPEYVVFKEEFPMTVTGKYMKHKMREQTIAELHLEKEVVATA</sequence>
<dbReference type="GeneID" id="14919628"/>
<organism evidence="6 7">
    <name type="scientific">Acanthamoeba castellanii (strain ATCC 30010 / Neff)</name>
    <dbReference type="NCBI Taxonomy" id="1257118"/>
    <lineage>
        <taxon>Eukaryota</taxon>
        <taxon>Amoebozoa</taxon>
        <taxon>Discosea</taxon>
        <taxon>Longamoebia</taxon>
        <taxon>Centramoebida</taxon>
        <taxon>Acanthamoebidae</taxon>
        <taxon>Acanthamoeba</taxon>
    </lineage>
</organism>
<feature type="domain" description="AMP-binding enzyme C-terminal" evidence="5">
    <location>
        <begin position="736"/>
        <end position="797"/>
    </location>
</feature>
<protein>
    <submittedName>
        <fullName evidence="6">AcylCoA synthetase</fullName>
    </submittedName>
</protein>
<dbReference type="GO" id="GO:0006631">
    <property type="term" value="P:fatty acid metabolic process"/>
    <property type="evidence" value="ECO:0007669"/>
    <property type="project" value="TreeGrafter"/>
</dbReference>
<dbReference type="InterPro" id="IPR000873">
    <property type="entry name" value="AMP-dep_synth/lig_dom"/>
</dbReference>
<dbReference type="InterPro" id="IPR020845">
    <property type="entry name" value="AMP-binding_CS"/>
</dbReference>
<dbReference type="Gene3D" id="3.30.300.30">
    <property type="match status" value="1"/>
</dbReference>
<feature type="compositionally biased region" description="Basic and acidic residues" evidence="3">
    <location>
        <begin position="128"/>
        <end position="147"/>
    </location>
</feature>
<dbReference type="Proteomes" id="UP000011083">
    <property type="component" value="Unassembled WGS sequence"/>
</dbReference>
<gene>
    <name evidence="6" type="ORF">ACA1_167010</name>
</gene>
<dbReference type="PANTHER" id="PTHR43201:SF5">
    <property type="entry name" value="MEDIUM-CHAIN ACYL-COA LIGASE ACSF2, MITOCHONDRIAL"/>
    <property type="match status" value="1"/>
</dbReference>
<feature type="domain" description="AMP-dependent synthetase/ligase" evidence="4">
    <location>
        <begin position="275"/>
        <end position="685"/>
    </location>
</feature>
<evidence type="ECO:0000259" key="4">
    <source>
        <dbReference type="Pfam" id="PF00501"/>
    </source>
</evidence>
<feature type="compositionally biased region" description="Low complexity" evidence="3">
    <location>
        <begin position="49"/>
        <end position="67"/>
    </location>
</feature>
<dbReference type="GO" id="GO:0031956">
    <property type="term" value="F:medium-chain fatty acid-CoA ligase activity"/>
    <property type="evidence" value="ECO:0007669"/>
    <property type="project" value="TreeGrafter"/>
</dbReference>
<name>L8H344_ACACF</name>
<dbReference type="InterPro" id="IPR042099">
    <property type="entry name" value="ANL_N_sf"/>
</dbReference>
<dbReference type="RefSeq" id="XP_004340899.1">
    <property type="nucleotide sequence ID" value="XM_004340851.1"/>
</dbReference>
<keyword evidence="7" id="KW-1185">Reference proteome</keyword>
<accession>L8H344</accession>
<dbReference type="VEuPathDB" id="AmoebaDB:ACA1_167010"/>
<evidence type="ECO:0000256" key="3">
    <source>
        <dbReference type="SAM" id="MobiDB-lite"/>
    </source>
</evidence>
<dbReference type="OrthoDB" id="10253115at2759"/>
<dbReference type="OMA" id="ELNMTEY"/>
<dbReference type="InterPro" id="IPR025110">
    <property type="entry name" value="AMP-bd_C"/>
</dbReference>
<dbReference type="AlphaFoldDB" id="L8H344"/>
<evidence type="ECO:0000259" key="5">
    <source>
        <dbReference type="Pfam" id="PF13193"/>
    </source>
</evidence>
<evidence type="ECO:0000256" key="2">
    <source>
        <dbReference type="ARBA" id="ARBA00022598"/>
    </source>
</evidence>
<proteinExistence type="inferred from homology"/>
<dbReference type="CDD" id="cd05917">
    <property type="entry name" value="FACL_like_2"/>
    <property type="match status" value="1"/>
</dbReference>